<organism evidence="2 3">
    <name type="scientific">Marinobacter koreensis</name>
    <dbReference type="NCBI Taxonomy" id="335974"/>
    <lineage>
        <taxon>Bacteria</taxon>
        <taxon>Pseudomonadati</taxon>
        <taxon>Pseudomonadota</taxon>
        <taxon>Gammaproteobacteria</taxon>
        <taxon>Pseudomonadales</taxon>
        <taxon>Marinobacteraceae</taxon>
        <taxon>Marinobacter</taxon>
    </lineage>
</organism>
<feature type="signal peptide" evidence="1">
    <location>
        <begin position="1"/>
        <end position="17"/>
    </location>
</feature>
<proteinExistence type="predicted"/>
<dbReference type="EMBL" id="JBHSNL010000004">
    <property type="protein sequence ID" value="MFC5546053.1"/>
    <property type="molecule type" value="Genomic_DNA"/>
</dbReference>
<comment type="caution">
    <text evidence="2">The sequence shown here is derived from an EMBL/GenBank/DDBJ whole genome shotgun (WGS) entry which is preliminary data.</text>
</comment>
<sequence length="217" mass="23306">MKQFLLAAFLIAVPVIAFSTIEVTHHTESQSADSSSHSASRSLGDLSEYESIVEETRKLASKGDMTAAEKRITRFETKWDDEESKLRARAPSAWGNVDAAADKAFAALRTSSPTKPQVKQALDNLTKTLANPGNNAPGAGIQSIAGIAVTDAGGHPLPCEAMLRDLRDVFDQGAFSDANLKQARTLQSQAMERCNADDDVRSDRFSAQALALAKQSL</sequence>
<dbReference type="RefSeq" id="WP_248160550.1">
    <property type="nucleotide sequence ID" value="NZ_JAKZAJ010000006.1"/>
</dbReference>
<accession>A0ABW0RQU2</accession>
<gene>
    <name evidence="2" type="ORF">ACFPQA_13375</name>
</gene>
<evidence type="ECO:0000313" key="3">
    <source>
        <dbReference type="Proteomes" id="UP001596055"/>
    </source>
</evidence>
<feature type="chain" id="PRO_5046399762" evidence="1">
    <location>
        <begin position="18"/>
        <end position="217"/>
    </location>
</feature>
<protein>
    <submittedName>
        <fullName evidence="2">Uncharacterized protein</fullName>
    </submittedName>
</protein>
<evidence type="ECO:0000256" key="1">
    <source>
        <dbReference type="SAM" id="SignalP"/>
    </source>
</evidence>
<dbReference type="Proteomes" id="UP001596055">
    <property type="component" value="Unassembled WGS sequence"/>
</dbReference>
<evidence type="ECO:0000313" key="2">
    <source>
        <dbReference type="EMBL" id="MFC5546053.1"/>
    </source>
</evidence>
<keyword evidence="1" id="KW-0732">Signal</keyword>
<reference evidence="3" key="1">
    <citation type="journal article" date="2019" name="Int. J. Syst. Evol. Microbiol.">
        <title>The Global Catalogue of Microorganisms (GCM) 10K type strain sequencing project: providing services to taxonomists for standard genome sequencing and annotation.</title>
        <authorList>
            <consortium name="The Broad Institute Genomics Platform"/>
            <consortium name="The Broad Institute Genome Sequencing Center for Infectious Disease"/>
            <person name="Wu L."/>
            <person name="Ma J."/>
        </authorList>
    </citation>
    <scope>NUCLEOTIDE SEQUENCE [LARGE SCALE GENOMIC DNA]</scope>
    <source>
        <strain evidence="3">CGMCC 4.1799</strain>
    </source>
</reference>
<keyword evidence="3" id="KW-1185">Reference proteome</keyword>
<name>A0ABW0RQU2_9GAMM</name>